<dbReference type="EMBL" id="LR729270">
    <property type="protein sequence ID" value="VWP01309.1"/>
    <property type="molecule type" value="Genomic_DNA"/>
</dbReference>
<evidence type="ECO:0000313" key="2">
    <source>
        <dbReference type="EMBL" id="VWP01309.1"/>
    </source>
</evidence>
<evidence type="ECO:0000256" key="1">
    <source>
        <dbReference type="ARBA" id="ARBA00023172"/>
    </source>
</evidence>
<protein>
    <submittedName>
        <fullName evidence="2">Non-specific serine/threonine protein kinase (EC)</fullName>
        <ecNumber evidence="2">2.7.11.1</ecNumber>
    </submittedName>
</protein>
<dbReference type="PANTHER" id="PTHR34605:SF3">
    <property type="entry name" value="P CELL-TYPE AGGLUTINATION PROTEIN MAP4-LIKE-RELATED"/>
    <property type="match status" value="1"/>
</dbReference>
<dbReference type="PANTHER" id="PTHR34605">
    <property type="entry name" value="PHAGE_INTEGRASE DOMAIN-CONTAINING PROTEIN"/>
    <property type="match status" value="1"/>
</dbReference>
<keyword evidence="2" id="KW-0808">Transferase</keyword>
<gene>
    <name evidence="2" type="primary">E5ADK1</name>
</gene>
<sequence>MPGPGPNGALANIERIAQLQLIPSSLRPPCPSEERIFQWRGINSPPQGVLHSSLLRGLADKASRASLRDPGGYGAGLRKFHIFCDIFSVPEQERLPASFAVLHSFALWASADPDPLDPLYTQSDTPFEPVATVTTRKYLAAVRAWHIAQGWPPPLSKDDFDRINWSLRGLDRMQAGKRSRPPRPPITLPMLSFLRAVLQIDTPFDACIWALATCAFWGMMRFGEVSVHARSNFSPRTHVCRKHVIFATDLDNRPYAKLLLPAAKTAKPGEFQEVFITPQGSLCPMQALRNLAAVVPAAADDPLFSWRDTGGEIRPMVRGTALDHINRILCSGGFGNAFGHSFRIGGASFLLGQGVDSEVVRIAGRWKSLAYETYIRAFEQVINTHTAGLSTRYVP</sequence>
<keyword evidence="2" id="KW-0723">Serine/threonine-protein kinase</keyword>
<proteinExistence type="predicted"/>
<dbReference type="InterPro" id="IPR052925">
    <property type="entry name" value="Phage_Integrase-like_Recomb"/>
</dbReference>
<dbReference type="GO" id="GO:0003677">
    <property type="term" value="F:DNA binding"/>
    <property type="evidence" value="ECO:0007669"/>
    <property type="project" value="InterPro"/>
</dbReference>
<dbReference type="GO" id="GO:0015074">
    <property type="term" value="P:DNA integration"/>
    <property type="evidence" value="ECO:0007669"/>
    <property type="project" value="InterPro"/>
</dbReference>
<dbReference type="InterPro" id="IPR011010">
    <property type="entry name" value="DNA_brk_join_enz"/>
</dbReference>
<dbReference type="GO" id="GO:0006310">
    <property type="term" value="P:DNA recombination"/>
    <property type="evidence" value="ECO:0007669"/>
    <property type="project" value="UniProtKB-KW"/>
</dbReference>
<name>A0A5K1K5U2_9APHY</name>
<dbReference type="EC" id="2.7.11.1" evidence="2"/>
<dbReference type="GO" id="GO:0004674">
    <property type="term" value="F:protein serine/threonine kinase activity"/>
    <property type="evidence" value="ECO:0007669"/>
    <property type="project" value="UniProtKB-KW"/>
</dbReference>
<dbReference type="AlphaFoldDB" id="A0A5K1K5U2"/>
<accession>A0A5K1K5U2</accession>
<keyword evidence="1" id="KW-0233">DNA recombination</keyword>
<organism evidence="2">
    <name type="scientific">Ganoderma boninense</name>
    <dbReference type="NCBI Taxonomy" id="34458"/>
    <lineage>
        <taxon>Eukaryota</taxon>
        <taxon>Fungi</taxon>
        <taxon>Dikarya</taxon>
        <taxon>Basidiomycota</taxon>
        <taxon>Agaricomycotina</taxon>
        <taxon>Agaricomycetes</taxon>
        <taxon>Polyporales</taxon>
        <taxon>Polyporaceae</taxon>
        <taxon>Ganoderma</taxon>
    </lineage>
</organism>
<dbReference type="Gene3D" id="1.10.443.10">
    <property type="entry name" value="Intergrase catalytic core"/>
    <property type="match status" value="1"/>
</dbReference>
<dbReference type="InterPro" id="IPR013762">
    <property type="entry name" value="Integrase-like_cat_sf"/>
</dbReference>
<keyword evidence="2" id="KW-0418">Kinase</keyword>
<dbReference type="SUPFAM" id="SSF56349">
    <property type="entry name" value="DNA breaking-rejoining enzymes"/>
    <property type="match status" value="1"/>
</dbReference>
<reference evidence="2" key="1">
    <citation type="submission" date="2019-10" db="EMBL/GenBank/DDBJ databases">
        <authorList>
            <person name="Nor Muhammad N."/>
        </authorList>
    </citation>
    <scope>NUCLEOTIDE SEQUENCE</scope>
</reference>